<dbReference type="GO" id="GO:0003677">
    <property type="term" value="F:DNA binding"/>
    <property type="evidence" value="ECO:0007669"/>
    <property type="project" value="UniProtKB-KW"/>
</dbReference>
<dbReference type="Proteomes" id="UP000591272">
    <property type="component" value="Unassembled WGS sequence"/>
</dbReference>
<comment type="caution">
    <text evidence="3">The sequence shown here is derived from an EMBL/GenBank/DDBJ whole genome shotgun (WGS) entry which is preliminary data.</text>
</comment>
<dbReference type="PANTHER" id="PTHR47197">
    <property type="entry name" value="PROTEIN NIRF"/>
    <property type="match status" value="1"/>
</dbReference>
<evidence type="ECO:0000313" key="4">
    <source>
        <dbReference type="Proteomes" id="UP000591272"/>
    </source>
</evidence>
<sequence>MQPHQGRSRAVALPLAAVLALTGLAGCESPVPFYRPGEGAPDGPVVGLGGPAPYLPAHPGGTAPRASESAPPGGVPVAPAGGRVYAATGPGMLAPTARGLPPRLYVPNGPYIDVLDPAGLRLVGRFHTGATAAGVAPSWDLRRLWATDRVNGLLVPLGPRSGRRGRPVGVTAPTRLYFSPDGRDALVLARRPDRIDLRDPRTMAPRASAPLPCAAGHADFTPDGASLVATCTAAGLLARVDLAGRAVTGTVRLPDGARPGDLRLSPDGSAFYVADARRGGVWLVDARRFALVGFVRTGHGARGLAISRDAHRLFVVGGGAVTTVEFGSRRVTARWPLPGGGSPAPGGVSSDGTALWLADPAGLVYAVSTRTGRVVQSVRVGGRPAGLCVHPQPGRYSLGGTGLYR</sequence>
<dbReference type="InterPro" id="IPR051200">
    <property type="entry name" value="Host-pathogen_enzymatic-act"/>
</dbReference>
<accession>A0A7Y9GIF7</accession>
<gene>
    <name evidence="3" type="ORF">BJ999_007411</name>
</gene>
<dbReference type="InterPro" id="IPR015943">
    <property type="entry name" value="WD40/YVTN_repeat-like_dom_sf"/>
</dbReference>
<evidence type="ECO:0000313" key="3">
    <source>
        <dbReference type="EMBL" id="NYE17115.1"/>
    </source>
</evidence>
<proteinExistence type="predicted"/>
<dbReference type="SUPFAM" id="SSF51004">
    <property type="entry name" value="C-terminal (heme d1) domain of cytochrome cd1-nitrite reductase"/>
    <property type="match status" value="1"/>
</dbReference>
<dbReference type="RefSeq" id="WP_179837533.1">
    <property type="nucleotide sequence ID" value="NZ_BMRD01000032.1"/>
</dbReference>
<feature type="region of interest" description="Disordered" evidence="1">
    <location>
        <begin position="44"/>
        <end position="75"/>
    </location>
</feature>
<keyword evidence="3" id="KW-0238">DNA-binding</keyword>
<keyword evidence="4" id="KW-1185">Reference proteome</keyword>
<dbReference type="PANTHER" id="PTHR47197:SF3">
    <property type="entry name" value="DIHYDRO-HEME D1 DEHYDROGENASE"/>
    <property type="match status" value="1"/>
</dbReference>
<dbReference type="EMBL" id="JACCBT010000001">
    <property type="protein sequence ID" value="NYE17115.1"/>
    <property type="molecule type" value="Genomic_DNA"/>
</dbReference>
<evidence type="ECO:0000256" key="2">
    <source>
        <dbReference type="SAM" id="SignalP"/>
    </source>
</evidence>
<name>A0A7Y9GIF7_9ACTN</name>
<keyword evidence="2" id="KW-0732">Signal</keyword>
<dbReference type="InterPro" id="IPR011048">
    <property type="entry name" value="Haem_d1_sf"/>
</dbReference>
<organism evidence="3 4">
    <name type="scientific">Actinomadura citrea</name>
    <dbReference type="NCBI Taxonomy" id="46158"/>
    <lineage>
        <taxon>Bacteria</taxon>
        <taxon>Bacillati</taxon>
        <taxon>Actinomycetota</taxon>
        <taxon>Actinomycetes</taxon>
        <taxon>Streptosporangiales</taxon>
        <taxon>Thermomonosporaceae</taxon>
        <taxon>Actinomadura</taxon>
    </lineage>
</organism>
<feature type="chain" id="PRO_5039278647" evidence="2">
    <location>
        <begin position="26"/>
        <end position="405"/>
    </location>
</feature>
<feature type="signal peptide" evidence="2">
    <location>
        <begin position="1"/>
        <end position="25"/>
    </location>
</feature>
<dbReference type="Gene3D" id="2.130.10.10">
    <property type="entry name" value="YVTN repeat-like/Quinoprotein amine dehydrogenase"/>
    <property type="match status" value="1"/>
</dbReference>
<evidence type="ECO:0000256" key="1">
    <source>
        <dbReference type="SAM" id="MobiDB-lite"/>
    </source>
</evidence>
<protein>
    <submittedName>
        <fullName evidence="3">DNA-binding beta-propeller fold protein YncE</fullName>
    </submittedName>
</protein>
<dbReference type="PROSITE" id="PS51257">
    <property type="entry name" value="PROKAR_LIPOPROTEIN"/>
    <property type="match status" value="1"/>
</dbReference>
<dbReference type="AlphaFoldDB" id="A0A7Y9GIF7"/>
<reference evidence="3 4" key="1">
    <citation type="submission" date="2020-07" db="EMBL/GenBank/DDBJ databases">
        <title>Sequencing the genomes of 1000 actinobacteria strains.</title>
        <authorList>
            <person name="Klenk H.-P."/>
        </authorList>
    </citation>
    <scope>NUCLEOTIDE SEQUENCE [LARGE SCALE GENOMIC DNA]</scope>
    <source>
        <strain evidence="3 4">DSM 43461</strain>
    </source>
</reference>